<dbReference type="AlphaFoldDB" id="C8PJU3"/>
<organism evidence="1 2">
    <name type="scientific">Campylobacter gracilis RM3268</name>
    <dbReference type="NCBI Taxonomy" id="553220"/>
    <lineage>
        <taxon>Bacteria</taxon>
        <taxon>Pseudomonadati</taxon>
        <taxon>Campylobacterota</taxon>
        <taxon>Epsilonproteobacteria</taxon>
        <taxon>Campylobacterales</taxon>
        <taxon>Campylobacteraceae</taxon>
        <taxon>Campylobacter</taxon>
    </lineage>
</organism>
<name>C8PJU3_9BACT</name>
<protein>
    <submittedName>
        <fullName evidence="1">Uncharacterized protein</fullName>
    </submittedName>
</protein>
<reference evidence="1 2" key="1">
    <citation type="submission" date="2009-07" db="EMBL/GenBank/DDBJ databases">
        <authorList>
            <person name="Madupu R."/>
            <person name="Sebastian Y."/>
            <person name="Durkin A.S."/>
            <person name="Torralba M."/>
            <person name="Methe B."/>
            <person name="Sutton G.G."/>
            <person name="Strausberg R.L."/>
            <person name="Nelson K.E."/>
        </authorList>
    </citation>
    <scope>NUCLEOTIDE SEQUENCE [LARGE SCALE GENOMIC DNA]</scope>
    <source>
        <strain evidence="1 2">RM3268</strain>
    </source>
</reference>
<keyword evidence="2" id="KW-1185">Reference proteome</keyword>
<proteinExistence type="predicted"/>
<dbReference type="OrthoDB" id="5363753at2"/>
<evidence type="ECO:0000313" key="2">
    <source>
        <dbReference type="Proteomes" id="UP000005709"/>
    </source>
</evidence>
<dbReference type="Proteomes" id="UP000005709">
    <property type="component" value="Unassembled WGS sequence"/>
</dbReference>
<gene>
    <name evidence="1" type="ORF">CAMGR0001_1494</name>
</gene>
<dbReference type="RefSeq" id="WP_005872231.1">
    <property type="nucleotide sequence ID" value="NZ_ACYG01000027.1"/>
</dbReference>
<comment type="caution">
    <text evidence="1">The sequence shown here is derived from an EMBL/GenBank/DDBJ whole genome shotgun (WGS) entry which is preliminary data.</text>
</comment>
<dbReference type="EMBL" id="ACYG01000027">
    <property type="protein sequence ID" value="EEV17198.1"/>
    <property type="molecule type" value="Genomic_DNA"/>
</dbReference>
<dbReference type="STRING" id="824.CGRAC_0747"/>
<evidence type="ECO:0000313" key="1">
    <source>
        <dbReference type="EMBL" id="EEV17198.1"/>
    </source>
</evidence>
<accession>C8PJU3</accession>
<sequence>MKGTNSNGITDKGEPSSLADNNIKSIDLNYKEITIDENSNTVKQGFKATLINELIYEWAGVSEAAKDSRGIYSCLSKVDIEFAKAIKLKARRGLRFYNIHCRQIASLVKFTRNDEKSKENGRIKFGKF</sequence>